<keyword evidence="2" id="KW-1185">Reference proteome</keyword>
<name>A0A3P1SGF0_9ACTO</name>
<evidence type="ECO:0000313" key="1">
    <source>
        <dbReference type="EMBL" id="RRC96114.1"/>
    </source>
</evidence>
<dbReference type="Proteomes" id="UP000280444">
    <property type="component" value="Unassembled WGS sequence"/>
</dbReference>
<accession>A0A3P1SGF0</accession>
<dbReference type="RefSeq" id="WP_124867373.1">
    <property type="nucleotide sequence ID" value="NZ_RQZF01000001.1"/>
</dbReference>
<reference evidence="1 2" key="1">
    <citation type="submission" date="2018-11" db="EMBL/GenBank/DDBJ databases">
        <title>Genomes From Bacteria Associated with the Canine Oral Cavity: a Test Case for Automated Genome-Based Taxonomic Assignment.</title>
        <authorList>
            <person name="Coil D.A."/>
            <person name="Jospin G."/>
            <person name="Darling A.E."/>
            <person name="Wallis C."/>
            <person name="Davis I.J."/>
            <person name="Harris S."/>
            <person name="Eisen J.A."/>
            <person name="Holcombe L.J."/>
            <person name="O'Flynn C."/>
        </authorList>
    </citation>
    <scope>NUCLEOTIDE SEQUENCE [LARGE SCALE GENOMIC DNA]</scope>
    <source>
        <strain evidence="1 2">OH770</strain>
    </source>
</reference>
<dbReference type="GO" id="GO:0016020">
    <property type="term" value="C:membrane"/>
    <property type="evidence" value="ECO:0007669"/>
    <property type="project" value="InterPro"/>
</dbReference>
<protein>
    <recommendedName>
        <fullName evidence="3">Copper transporter</fullName>
    </recommendedName>
</protein>
<sequence>MINFRYHLVSLIAVFIALAIGIILGAGPLQARIARSVTPAETGAINVDTEALAQAEVLISAERAGLDHLSSRLSAGSLKGIPVVTVALPGTDGADIASARNALSQAGATMAGAVTLTDNWDIQGMEQYRQTLSTPLSSHTVRQIPADATSDAVIAYAIVDVLTTTGAERDIAAEILTDATTPIMTLDEDPKGTAQAVVVIGPRNSVPKNIATDENIPVRSSSAWMGLARAIAVAPRGGVLVGDASHAQSMLSQIRSLSVPVTTVDQVGTSSANLAMVLALPTANEQARSYGVGEGASEVFPPIDKLK</sequence>
<proteinExistence type="predicted"/>
<comment type="caution">
    <text evidence="1">The sequence shown here is derived from an EMBL/GenBank/DDBJ whole genome shotgun (WGS) entry which is preliminary data.</text>
</comment>
<evidence type="ECO:0000313" key="2">
    <source>
        <dbReference type="Proteomes" id="UP000280444"/>
    </source>
</evidence>
<dbReference type="OrthoDB" id="4350157at2"/>
<dbReference type="Pfam" id="PF11382">
    <property type="entry name" value="MctB"/>
    <property type="match status" value="1"/>
</dbReference>
<organism evidence="1 2">
    <name type="scientific">Schaalia canis</name>
    <dbReference type="NCBI Taxonomy" id="100469"/>
    <lineage>
        <taxon>Bacteria</taxon>
        <taxon>Bacillati</taxon>
        <taxon>Actinomycetota</taxon>
        <taxon>Actinomycetes</taxon>
        <taxon>Actinomycetales</taxon>
        <taxon>Actinomycetaceae</taxon>
        <taxon>Schaalia</taxon>
    </lineage>
</organism>
<dbReference type="InterPro" id="IPR021522">
    <property type="entry name" value="MctB"/>
</dbReference>
<evidence type="ECO:0008006" key="3">
    <source>
        <dbReference type="Google" id="ProtNLM"/>
    </source>
</evidence>
<dbReference type="EMBL" id="RQZF01000001">
    <property type="protein sequence ID" value="RRC96114.1"/>
    <property type="molecule type" value="Genomic_DNA"/>
</dbReference>
<gene>
    <name evidence="1" type="ORF">EII11_00070</name>
</gene>
<dbReference type="AlphaFoldDB" id="A0A3P1SGF0"/>
<dbReference type="GO" id="GO:0055070">
    <property type="term" value="P:copper ion homeostasis"/>
    <property type="evidence" value="ECO:0007669"/>
    <property type="project" value="InterPro"/>
</dbReference>